<protein>
    <submittedName>
        <fullName evidence="1">Uncharacterized protein</fullName>
    </submittedName>
</protein>
<comment type="caution">
    <text evidence="1">The sequence shown here is derived from an EMBL/GenBank/DDBJ whole genome shotgun (WGS) entry which is preliminary data.</text>
</comment>
<dbReference type="AlphaFoldDB" id="V8G824"/>
<reference evidence="1 2" key="1">
    <citation type="submission" date="2013-11" db="EMBL/GenBank/DDBJ databases">
        <title>Genomic analysis of Pelistega sp. HM-7.</title>
        <authorList>
            <person name="Kumbhare S.V."/>
            <person name="Shetty S.A."/>
            <person name="Sharma O."/>
            <person name="Dhotre D.P."/>
        </authorList>
    </citation>
    <scope>NUCLEOTIDE SEQUENCE [LARGE SCALE GENOMIC DNA]</scope>
    <source>
        <strain evidence="1 2">HM-7</strain>
    </source>
</reference>
<dbReference type="Proteomes" id="UP000018766">
    <property type="component" value="Unassembled WGS sequence"/>
</dbReference>
<proteinExistence type="predicted"/>
<accession>V8G824</accession>
<evidence type="ECO:0000313" key="1">
    <source>
        <dbReference type="EMBL" id="ETD72684.1"/>
    </source>
</evidence>
<name>V8G824_9BURK</name>
<dbReference type="InterPro" id="IPR042100">
    <property type="entry name" value="Bug_dom1"/>
</dbReference>
<evidence type="ECO:0000313" key="2">
    <source>
        <dbReference type="Proteomes" id="UP000018766"/>
    </source>
</evidence>
<organism evidence="1 2">
    <name type="scientific">Pelistega indica</name>
    <dbReference type="NCBI Taxonomy" id="1414851"/>
    <lineage>
        <taxon>Bacteria</taxon>
        <taxon>Pseudomonadati</taxon>
        <taxon>Pseudomonadota</taxon>
        <taxon>Betaproteobacteria</taxon>
        <taxon>Burkholderiales</taxon>
        <taxon>Alcaligenaceae</taxon>
        <taxon>Pelistega</taxon>
    </lineage>
</organism>
<dbReference type="EMBL" id="AYSV01000035">
    <property type="protein sequence ID" value="ETD72684.1"/>
    <property type="molecule type" value="Genomic_DNA"/>
</dbReference>
<dbReference type="Gene3D" id="3.40.190.150">
    <property type="entry name" value="Bordetella uptake gene, domain 1"/>
    <property type="match status" value="1"/>
</dbReference>
<keyword evidence="2" id="KW-1185">Reference proteome</keyword>
<sequence length="47" mass="4948">MPTVQADENFPTKSITIIVPAAPGGTADIAARLLSEPFVPIPFLVQL</sequence>
<gene>
    <name evidence="1" type="ORF">V757_02760</name>
</gene>